<feature type="domain" description="HTH cro/C1-type" evidence="2">
    <location>
        <begin position="45"/>
        <end position="92"/>
    </location>
</feature>
<dbReference type="OrthoDB" id="3542608at2"/>
<dbReference type="PROSITE" id="PS50943">
    <property type="entry name" value="HTH_CROC1"/>
    <property type="match status" value="1"/>
</dbReference>
<dbReference type="Pfam" id="PF17765">
    <property type="entry name" value="MLTR_LBD"/>
    <property type="match status" value="1"/>
</dbReference>
<dbReference type="EMBL" id="QUAC01000143">
    <property type="protein sequence ID" value="REK88947.1"/>
    <property type="molecule type" value="Genomic_DNA"/>
</dbReference>
<dbReference type="AlphaFoldDB" id="A0A371Q2H1"/>
<reference evidence="3 4" key="1">
    <citation type="submission" date="2018-08" db="EMBL/GenBank/DDBJ databases">
        <title>Streptomyces NEAU-D10 sp. nov., a novel Actinomycete isolated from soil.</title>
        <authorList>
            <person name="Jin L."/>
        </authorList>
    </citation>
    <scope>NUCLEOTIDE SEQUENCE [LARGE SCALE GENOMIC DNA]</scope>
    <source>
        <strain evidence="3 4">NEAU-D10</strain>
    </source>
</reference>
<dbReference type="SUPFAM" id="SSF47413">
    <property type="entry name" value="lambda repressor-like DNA-binding domains"/>
    <property type="match status" value="1"/>
</dbReference>
<dbReference type="PANTHER" id="PTHR35010">
    <property type="entry name" value="BLL4672 PROTEIN-RELATED"/>
    <property type="match status" value="1"/>
</dbReference>
<dbReference type="Pfam" id="PF13560">
    <property type="entry name" value="HTH_31"/>
    <property type="match status" value="1"/>
</dbReference>
<dbReference type="RefSeq" id="WP_128508343.1">
    <property type="nucleotide sequence ID" value="NZ_QUAC01000143.1"/>
</dbReference>
<accession>A0A371Q2H1</accession>
<dbReference type="GO" id="GO:0003677">
    <property type="term" value="F:DNA binding"/>
    <property type="evidence" value="ECO:0007669"/>
    <property type="project" value="InterPro"/>
</dbReference>
<dbReference type="Gene3D" id="3.30.450.180">
    <property type="match status" value="1"/>
</dbReference>
<gene>
    <name evidence="3" type="ORF">DY245_18385</name>
</gene>
<evidence type="ECO:0000259" key="2">
    <source>
        <dbReference type="PROSITE" id="PS50943"/>
    </source>
</evidence>
<dbReference type="PANTHER" id="PTHR35010:SF2">
    <property type="entry name" value="BLL4672 PROTEIN"/>
    <property type="match status" value="1"/>
</dbReference>
<comment type="caution">
    <text evidence="3">The sequence shown here is derived from an EMBL/GenBank/DDBJ whole genome shotgun (WGS) entry which is preliminary data.</text>
</comment>
<dbReference type="Proteomes" id="UP000262477">
    <property type="component" value="Unassembled WGS sequence"/>
</dbReference>
<dbReference type="SMART" id="SM00530">
    <property type="entry name" value="HTH_XRE"/>
    <property type="match status" value="1"/>
</dbReference>
<keyword evidence="4" id="KW-1185">Reference proteome</keyword>
<dbReference type="CDD" id="cd00093">
    <property type="entry name" value="HTH_XRE"/>
    <property type="match status" value="1"/>
</dbReference>
<dbReference type="Gene3D" id="1.10.260.40">
    <property type="entry name" value="lambda repressor-like DNA-binding domains"/>
    <property type="match status" value="1"/>
</dbReference>
<dbReference type="InterPro" id="IPR041413">
    <property type="entry name" value="MLTR_LBD"/>
</dbReference>
<evidence type="ECO:0000256" key="1">
    <source>
        <dbReference type="SAM" id="MobiDB-lite"/>
    </source>
</evidence>
<name>A0A371Q2H1_STRIH</name>
<evidence type="ECO:0000313" key="3">
    <source>
        <dbReference type="EMBL" id="REK88947.1"/>
    </source>
</evidence>
<sequence length="321" mass="34234">MTGSRSAPENNGDTLATALRLWRTRLAPDTTGLPTAPGSTRRTSGLRREELALLAGVSVDYIVRLEQGRATSPSAQILTALARALRLSEAEHHHLFLLAGQPPPAHDRIEARLTPGLRRLLDQMSGTPIGVYDATWTLITWNPLYAALVGDPAALSARERNILWRHFTGLPDRISHTPEQTARFEAATVADLRAATARYPADPTLRSLITDLRRLSPRFADLWASHIVGTHSADTKTVHHPTLGPLTLDCDLLTAPDSDLRLVLLTAAPHTEAAAKLAQLATAPITAHSAPPPTGQAHCSPPGAPAGGEPTAFAVQAGPNP</sequence>
<dbReference type="InterPro" id="IPR010982">
    <property type="entry name" value="Lambda_DNA-bd_dom_sf"/>
</dbReference>
<protein>
    <submittedName>
        <fullName evidence="3">XRE family transcriptional regulator</fullName>
    </submittedName>
</protein>
<proteinExistence type="predicted"/>
<evidence type="ECO:0000313" key="4">
    <source>
        <dbReference type="Proteomes" id="UP000262477"/>
    </source>
</evidence>
<organism evidence="3 4">
    <name type="scientific">Streptomyces inhibens</name>
    <dbReference type="NCBI Taxonomy" id="2293571"/>
    <lineage>
        <taxon>Bacteria</taxon>
        <taxon>Bacillati</taxon>
        <taxon>Actinomycetota</taxon>
        <taxon>Actinomycetes</taxon>
        <taxon>Kitasatosporales</taxon>
        <taxon>Streptomycetaceae</taxon>
        <taxon>Streptomyces</taxon>
    </lineage>
</organism>
<feature type="region of interest" description="Disordered" evidence="1">
    <location>
        <begin position="288"/>
        <end position="321"/>
    </location>
</feature>
<dbReference type="InterPro" id="IPR001387">
    <property type="entry name" value="Cro/C1-type_HTH"/>
</dbReference>